<name>A0AAN8FR87_TRICO</name>
<evidence type="ECO:0000256" key="1">
    <source>
        <dbReference type="SAM" id="MobiDB-lite"/>
    </source>
</evidence>
<feature type="signal peptide" evidence="2">
    <location>
        <begin position="1"/>
        <end position="20"/>
    </location>
</feature>
<accession>A0AAN8FR87</accession>
<reference evidence="3 4" key="1">
    <citation type="submission" date="2019-10" db="EMBL/GenBank/DDBJ databases">
        <title>Assembly and Annotation for the nematode Trichostrongylus colubriformis.</title>
        <authorList>
            <person name="Martin J."/>
        </authorList>
    </citation>
    <scope>NUCLEOTIDE SEQUENCE [LARGE SCALE GENOMIC DNA]</scope>
    <source>
        <strain evidence="3">G859</strain>
        <tissue evidence="3">Whole worm</tissue>
    </source>
</reference>
<proteinExistence type="predicted"/>
<keyword evidence="2" id="KW-0732">Signal</keyword>
<feature type="compositionally biased region" description="Acidic residues" evidence="1">
    <location>
        <begin position="71"/>
        <end position="85"/>
    </location>
</feature>
<sequence length="186" mass="21331">MRALLIITVCALLLISSLECKKQKDSKNKKSKDKYYKDKKAESGKIEKQKPQKEEKFKSEKPQKKEKQQEPEEIEVDEVIIEEAPEVSQSIKSNSENQEHEHNAESLVETVNHHQRKRIIKPKSLKVLNAYEQCKLECKKKRDSLQAKEYVEQLRAELAAAEEALAAETASSTPALESDRAEPIFV</sequence>
<comment type="caution">
    <text evidence="3">The sequence shown here is derived from an EMBL/GenBank/DDBJ whole genome shotgun (WGS) entry which is preliminary data.</text>
</comment>
<feature type="compositionally biased region" description="Basic and acidic residues" evidence="1">
    <location>
        <begin position="177"/>
        <end position="186"/>
    </location>
</feature>
<dbReference type="AlphaFoldDB" id="A0AAN8FR87"/>
<evidence type="ECO:0000313" key="3">
    <source>
        <dbReference type="EMBL" id="KAK5984266.1"/>
    </source>
</evidence>
<keyword evidence="4" id="KW-1185">Reference proteome</keyword>
<evidence type="ECO:0000256" key="2">
    <source>
        <dbReference type="SAM" id="SignalP"/>
    </source>
</evidence>
<dbReference type="EMBL" id="WIXE01003082">
    <property type="protein sequence ID" value="KAK5984266.1"/>
    <property type="molecule type" value="Genomic_DNA"/>
</dbReference>
<protein>
    <submittedName>
        <fullName evidence="3">Uncharacterized protein</fullName>
    </submittedName>
</protein>
<feature type="compositionally biased region" description="Basic and acidic residues" evidence="1">
    <location>
        <begin position="22"/>
        <end position="70"/>
    </location>
</feature>
<feature type="chain" id="PRO_5043017949" evidence="2">
    <location>
        <begin position="21"/>
        <end position="186"/>
    </location>
</feature>
<gene>
    <name evidence="3" type="ORF">GCK32_001244</name>
</gene>
<organism evidence="3 4">
    <name type="scientific">Trichostrongylus colubriformis</name>
    <name type="common">Black scour worm</name>
    <dbReference type="NCBI Taxonomy" id="6319"/>
    <lineage>
        <taxon>Eukaryota</taxon>
        <taxon>Metazoa</taxon>
        <taxon>Ecdysozoa</taxon>
        <taxon>Nematoda</taxon>
        <taxon>Chromadorea</taxon>
        <taxon>Rhabditida</taxon>
        <taxon>Rhabditina</taxon>
        <taxon>Rhabditomorpha</taxon>
        <taxon>Strongyloidea</taxon>
        <taxon>Trichostrongylidae</taxon>
        <taxon>Trichostrongylus</taxon>
    </lineage>
</organism>
<dbReference type="Proteomes" id="UP001331761">
    <property type="component" value="Unassembled WGS sequence"/>
</dbReference>
<feature type="region of interest" description="Disordered" evidence="1">
    <location>
        <begin position="22"/>
        <end position="116"/>
    </location>
</feature>
<feature type="compositionally biased region" description="Low complexity" evidence="1">
    <location>
        <begin position="164"/>
        <end position="176"/>
    </location>
</feature>
<feature type="region of interest" description="Disordered" evidence="1">
    <location>
        <begin position="164"/>
        <end position="186"/>
    </location>
</feature>
<evidence type="ECO:0000313" key="4">
    <source>
        <dbReference type="Proteomes" id="UP001331761"/>
    </source>
</evidence>